<dbReference type="GO" id="GO:0016878">
    <property type="term" value="F:acid-thiol ligase activity"/>
    <property type="evidence" value="ECO:0007669"/>
    <property type="project" value="UniProtKB-ARBA"/>
</dbReference>
<dbReference type="Pfam" id="PF13193">
    <property type="entry name" value="AMP-binding_C"/>
    <property type="match status" value="1"/>
</dbReference>
<proteinExistence type="predicted"/>
<dbReference type="InterPro" id="IPR025110">
    <property type="entry name" value="AMP-bd_C"/>
</dbReference>
<protein>
    <submittedName>
        <fullName evidence="3">Coenzyme A ligase</fullName>
        <ecNumber evidence="3">6.2.1.-</ecNumber>
    </submittedName>
</protein>
<sequence length="523" mass="57607">MNHFSSDDNIPRLLRDRARDNPDHVYCRSDAGPLTYAGLNEQVNRLANALADTGIQAGQRVAVMLSHHVDHALAFLALAKIGAVNVPVNVHLKGAGLEHILRHSGAEYGIFEDAYAQTLQPVVAGTEGLRTLWRGAVPAWAADGLPTLAALQRQGAPHEPAYQAADDDLRAILYTSGTTGPAKGVLMTDRMFRAAALGSIWIGDIAPRSVLHFWDPIYHVFGSEVLVLALMRPVTLCFVPRFSASRFWDEIAACGATHLHFVGGVLQLLLKQPESPRDRQHTLKVAWGGGAPEEVWRAFEARFGIPVREGYGMTETSSFSVINKAGRPGSIGQAVDYFEVGISDDGGQALPPGQVGEIRVRQKEPHLITTGYFRNPEKTAEALRDGWLYTGDLGRQDEAGYFYFLGRKKDSLRRRGENISAWEVENVVNGHPLVEESALIGVVNEFADEDLKLFVKLKPQAQGFDPAELVAWCARHMARFQVPRFVAVVEDFSRTPTQRIQKHTLSPAIDDCWDSERQPAASR</sequence>
<dbReference type="InterPro" id="IPR042099">
    <property type="entry name" value="ANL_N_sf"/>
</dbReference>
<organism evidence="3 4">
    <name type="scientific">Bordetella ansorpii</name>
    <dbReference type="NCBI Taxonomy" id="288768"/>
    <lineage>
        <taxon>Bacteria</taxon>
        <taxon>Pseudomonadati</taxon>
        <taxon>Pseudomonadota</taxon>
        <taxon>Betaproteobacteria</taxon>
        <taxon>Burkholderiales</taxon>
        <taxon>Alcaligenaceae</taxon>
        <taxon>Bordetella</taxon>
    </lineage>
</organism>
<dbReference type="InterPro" id="IPR020845">
    <property type="entry name" value="AMP-binding_CS"/>
</dbReference>
<dbReference type="Proteomes" id="UP000077037">
    <property type="component" value="Unassembled WGS sequence"/>
</dbReference>
<dbReference type="Pfam" id="PF00501">
    <property type="entry name" value="AMP-binding"/>
    <property type="match status" value="1"/>
</dbReference>
<evidence type="ECO:0000259" key="2">
    <source>
        <dbReference type="Pfam" id="PF13193"/>
    </source>
</evidence>
<evidence type="ECO:0000259" key="1">
    <source>
        <dbReference type="Pfam" id="PF00501"/>
    </source>
</evidence>
<evidence type="ECO:0000313" key="4">
    <source>
        <dbReference type="Proteomes" id="UP000077037"/>
    </source>
</evidence>
<dbReference type="EMBL" id="FKBS01000008">
    <property type="protein sequence ID" value="SAI01396.1"/>
    <property type="molecule type" value="Genomic_DNA"/>
</dbReference>
<dbReference type="SUPFAM" id="SSF56801">
    <property type="entry name" value="Acetyl-CoA synthetase-like"/>
    <property type="match status" value="1"/>
</dbReference>
<feature type="domain" description="AMP-dependent synthetase/ligase" evidence="1">
    <location>
        <begin position="15"/>
        <end position="372"/>
    </location>
</feature>
<dbReference type="InterPro" id="IPR045851">
    <property type="entry name" value="AMP-bd_C_sf"/>
</dbReference>
<dbReference type="InterPro" id="IPR000873">
    <property type="entry name" value="AMP-dep_synth/lig_dom"/>
</dbReference>
<dbReference type="Gene3D" id="3.30.300.30">
    <property type="match status" value="1"/>
</dbReference>
<dbReference type="PROSITE" id="PS00455">
    <property type="entry name" value="AMP_BINDING"/>
    <property type="match status" value="1"/>
</dbReference>
<dbReference type="RefSeq" id="WP_066409042.1">
    <property type="nucleotide sequence ID" value="NZ_FKBS01000008.1"/>
</dbReference>
<dbReference type="EC" id="6.2.1.-" evidence="3"/>
<dbReference type="InterPro" id="IPR050237">
    <property type="entry name" value="ATP-dep_AMP-bd_enzyme"/>
</dbReference>
<name>A0A157LY63_9BORD</name>
<dbReference type="PANTHER" id="PTHR43767">
    <property type="entry name" value="LONG-CHAIN-FATTY-ACID--COA LIGASE"/>
    <property type="match status" value="1"/>
</dbReference>
<feature type="domain" description="AMP-binding enzyme C-terminal" evidence="2">
    <location>
        <begin position="423"/>
        <end position="497"/>
    </location>
</feature>
<accession>A0A157LY63</accession>
<dbReference type="AlphaFoldDB" id="A0A157LY63"/>
<gene>
    <name evidence="3" type="primary">fadK_3</name>
    <name evidence="3" type="ORF">SAMEA1982600_00930</name>
</gene>
<dbReference type="PANTHER" id="PTHR43767:SF1">
    <property type="entry name" value="NONRIBOSOMAL PEPTIDE SYNTHASE PES1 (EUROFUNG)-RELATED"/>
    <property type="match status" value="1"/>
</dbReference>
<keyword evidence="3" id="KW-0436">Ligase</keyword>
<dbReference type="Gene3D" id="3.40.50.12780">
    <property type="entry name" value="N-terminal domain of ligase-like"/>
    <property type="match status" value="1"/>
</dbReference>
<evidence type="ECO:0000313" key="3">
    <source>
        <dbReference type="EMBL" id="SAI01396.1"/>
    </source>
</evidence>
<reference evidence="3 4" key="1">
    <citation type="submission" date="2016-03" db="EMBL/GenBank/DDBJ databases">
        <authorList>
            <consortium name="Pathogen Informatics"/>
        </authorList>
    </citation>
    <scope>NUCLEOTIDE SEQUENCE [LARGE SCALE GENOMIC DNA]</scope>
    <source>
        <strain evidence="3 4">NCTC13364</strain>
    </source>
</reference>
<dbReference type="OrthoDB" id="9766486at2"/>